<evidence type="ECO:0000256" key="7">
    <source>
        <dbReference type="ARBA" id="ARBA00023136"/>
    </source>
</evidence>
<evidence type="ECO:0000259" key="11">
    <source>
        <dbReference type="PROSITE" id="PS51715"/>
    </source>
</evidence>
<dbReference type="FunFam" id="3.40.50.300:FF:000727">
    <property type="entry name" value="Protein SEY1 homolog"/>
    <property type="match status" value="1"/>
</dbReference>
<evidence type="ECO:0000313" key="13">
    <source>
        <dbReference type="Proteomes" id="UP000094455"/>
    </source>
</evidence>
<keyword evidence="6 8" id="KW-0342">GTP-binding</keyword>
<keyword evidence="3 8" id="KW-0378">Hydrolase</keyword>
<keyword evidence="2 8" id="KW-0547">Nucleotide-binding</keyword>
<protein>
    <recommendedName>
        <fullName evidence="11">GB1/RHD3-type G domain-containing protein</fullName>
    </recommendedName>
</protein>
<dbReference type="GO" id="GO:0003924">
    <property type="term" value="F:GTPase activity"/>
    <property type="evidence" value="ECO:0007669"/>
    <property type="project" value="UniProtKB-UniRule"/>
</dbReference>
<dbReference type="GO" id="GO:0016320">
    <property type="term" value="P:endoplasmic reticulum membrane fusion"/>
    <property type="evidence" value="ECO:0007669"/>
    <property type="project" value="EnsemblFungi"/>
</dbReference>
<dbReference type="GO" id="GO:0005525">
    <property type="term" value="F:GTP binding"/>
    <property type="evidence" value="ECO:0007669"/>
    <property type="project" value="UniProtKB-UniRule"/>
</dbReference>
<accession>A0A1E3NDS8</accession>
<name>A0A1E3NDS8_9ASCO</name>
<feature type="domain" description="GB1/RHD3-type G" evidence="11">
    <location>
        <begin position="45"/>
        <end position="274"/>
    </location>
</feature>
<keyword evidence="7 8" id="KW-0472">Membrane</keyword>
<feature type="coiled-coil region" evidence="8">
    <location>
        <begin position="441"/>
        <end position="468"/>
    </location>
</feature>
<dbReference type="InterPro" id="IPR030386">
    <property type="entry name" value="G_GB1_RHD3_dom"/>
</dbReference>
<evidence type="ECO:0000256" key="10">
    <source>
        <dbReference type="SAM" id="Phobius"/>
    </source>
</evidence>
<feature type="region of interest" description="Disordered" evidence="9">
    <location>
        <begin position="619"/>
        <end position="657"/>
    </location>
</feature>
<dbReference type="GO" id="GO:0048309">
    <property type="term" value="P:endoplasmic reticulum inheritance"/>
    <property type="evidence" value="ECO:0007669"/>
    <property type="project" value="EnsemblFungi"/>
</dbReference>
<proteinExistence type="inferred from homology"/>
<dbReference type="CDD" id="cd01851">
    <property type="entry name" value="GBP"/>
    <property type="match status" value="1"/>
</dbReference>
<dbReference type="STRING" id="763406.A0A1E3NDS8"/>
<evidence type="ECO:0000256" key="1">
    <source>
        <dbReference type="ARBA" id="ARBA00022692"/>
    </source>
</evidence>
<evidence type="ECO:0000256" key="2">
    <source>
        <dbReference type="ARBA" id="ARBA00022741"/>
    </source>
</evidence>
<dbReference type="InterPro" id="IPR008803">
    <property type="entry name" value="RHD3/Sey1"/>
</dbReference>
<dbReference type="GeneID" id="30179873"/>
<evidence type="ECO:0000256" key="8">
    <source>
        <dbReference type="HAMAP-Rule" id="MF_03109"/>
    </source>
</evidence>
<dbReference type="RefSeq" id="XP_019015369.1">
    <property type="nucleotide sequence ID" value="XM_019163186.1"/>
</dbReference>
<dbReference type="HAMAP" id="MF_03109">
    <property type="entry name" value="Sey1"/>
    <property type="match status" value="1"/>
</dbReference>
<dbReference type="EMBL" id="KV454008">
    <property type="protein sequence ID" value="ODQ44256.1"/>
    <property type="molecule type" value="Genomic_DNA"/>
</dbReference>
<dbReference type="SUPFAM" id="SSF52540">
    <property type="entry name" value="P-loop containing nucleoside triphosphate hydrolases"/>
    <property type="match status" value="1"/>
</dbReference>
<dbReference type="OrthoDB" id="1597724at2759"/>
<dbReference type="Gene3D" id="3.40.50.300">
    <property type="entry name" value="P-loop containing nucleotide triphosphate hydrolases"/>
    <property type="match status" value="1"/>
</dbReference>
<feature type="topological domain" description="Cytoplasmic" evidence="8">
    <location>
        <begin position="745"/>
        <end position="800"/>
    </location>
</feature>
<reference evidence="12 13" key="1">
    <citation type="journal article" date="2016" name="Proc. Natl. Acad. Sci. U.S.A.">
        <title>Comparative genomics of biotechnologically important yeasts.</title>
        <authorList>
            <person name="Riley R."/>
            <person name="Haridas S."/>
            <person name="Wolfe K.H."/>
            <person name="Lopes M.R."/>
            <person name="Hittinger C.T."/>
            <person name="Goeker M."/>
            <person name="Salamov A.A."/>
            <person name="Wisecaver J.H."/>
            <person name="Long T.M."/>
            <person name="Calvey C.H."/>
            <person name="Aerts A.L."/>
            <person name="Barry K.W."/>
            <person name="Choi C."/>
            <person name="Clum A."/>
            <person name="Coughlan A.Y."/>
            <person name="Deshpande S."/>
            <person name="Douglass A.P."/>
            <person name="Hanson S.J."/>
            <person name="Klenk H.-P."/>
            <person name="LaButti K.M."/>
            <person name="Lapidus A."/>
            <person name="Lindquist E.A."/>
            <person name="Lipzen A.M."/>
            <person name="Meier-Kolthoff J.P."/>
            <person name="Ohm R.A."/>
            <person name="Otillar R.P."/>
            <person name="Pangilinan J.L."/>
            <person name="Peng Y."/>
            <person name="Rokas A."/>
            <person name="Rosa C.A."/>
            <person name="Scheuner C."/>
            <person name="Sibirny A.A."/>
            <person name="Slot J.C."/>
            <person name="Stielow J.B."/>
            <person name="Sun H."/>
            <person name="Kurtzman C.P."/>
            <person name="Blackwell M."/>
            <person name="Grigoriev I.V."/>
            <person name="Jeffries T.W."/>
        </authorList>
    </citation>
    <scope>NUCLEOTIDE SEQUENCE [LARGE SCALE GENOMIC DNA]</scope>
    <source>
        <strain evidence="12 13">NRRL Y-2026</strain>
    </source>
</reference>
<dbReference type="PANTHER" id="PTHR45923">
    <property type="entry name" value="PROTEIN SEY1"/>
    <property type="match status" value="1"/>
</dbReference>
<dbReference type="PANTHER" id="PTHR45923:SF2">
    <property type="entry name" value="PROTEIN SEY1"/>
    <property type="match status" value="1"/>
</dbReference>
<feature type="compositionally biased region" description="Acidic residues" evidence="9">
    <location>
        <begin position="627"/>
        <end position="651"/>
    </location>
</feature>
<dbReference type="PROSITE" id="PS51715">
    <property type="entry name" value="G_GB1_RHD3"/>
    <property type="match status" value="1"/>
</dbReference>
<dbReference type="Proteomes" id="UP000094455">
    <property type="component" value="Unassembled WGS sequence"/>
</dbReference>
<feature type="binding site" evidence="8">
    <location>
        <begin position="55"/>
        <end position="62"/>
    </location>
    <ligand>
        <name>GTP</name>
        <dbReference type="ChEBI" id="CHEBI:37565"/>
    </ligand>
</feature>
<dbReference type="Pfam" id="PF20428">
    <property type="entry name" value="Sey1_3HB"/>
    <property type="match status" value="1"/>
</dbReference>
<feature type="transmembrane region" description="Helical" evidence="10">
    <location>
        <begin position="723"/>
        <end position="740"/>
    </location>
</feature>
<dbReference type="InterPro" id="IPR046758">
    <property type="entry name" value="Sey1/RHD3-like_3HB"/>
</dbReference>
<evidence type="ECO:0000256" key="5">
    <source>
        <dbReference type="ARBA" id="ARBA00022989"/>
    </source>
</evidence>
<keyword evidence="13" id="KW-1185">Reference proteome</keyword>
<gene>
    <name evidence="8" type="primary">SEY1</name>
    <name evidence="12" type="ORF">PICMEDRAFT_56346</name>
</gene>
<comment type="similarity">
    <text evidence="8">Belongs to the TRAFAC class dynamin-like GTPase superfamily. GB1/RHD3 GTPase family. RHD3 subfamily.</text>
</comment>
<dbReference type="AlphaFoldDB" id="A0A1E3NDS8"/>
<keyword evidence="8" id="KW-0175">Coiled coil</keyword>
<evidence type="ECO:0000256" key="4">
    <source>
        <dbReference type="ARBA" id="ARBA00022824"/>
    </source>
</evidence>
<feature type="topological domain" description="Lumenal" evidence="8">
    <location>
        <begin position="721"/>
        <end position="723"/>
    </location>
</feature>
<comment type="subcellular location">
    <subcellularLocation>
        <location evidence="8">Endoplasmic reticulum membrane</location>
        <topology evidence="8">Multi-pass membrane protein</topology>
    </subcellularLocation>
    <text evidence="8">Enriched in the cortical ER. Concentrated in punctae along the ER tubules.</text>
</comment>
<evidence type="ECO:0000256" key="3">
    <source>
        <dbReference type="ARBA" id="ARBA00022801"/>
    </source>
</evidence>
<evidence type="ECO:0000313" key="12">
    <source>
        <dbReference type="EMBL" id="ODQ44256.1"/>
    </source>
</evidence>
<dbReference type="InterPro" id="IPR027417">
    <property type="entry name" value="P-loop_NTPase"/>
</dbReference>
<evidence type="ECO:0000256" key="9">
    <source>
        <dbReference type="SAM" id="MobiDB-lite"/>
    </source>
</evidence>
<keyword evidence="1 8" id="KW-0812">Transmembrane</keyword>
<keyword evidence="4 8" id="KW-0256">Endoplasmic reticulum</keyword>
<dbReference type="Pfam" id="PF05879">
    <property type="entry name" value="RHD3_GTPase"/>
    <property type="match status" value="1"/>
</dbReference>
<keyword evidence="5 8" id="KW-1133">Transmembrane helix</keyword>
<organism evidence="12 13">
    <name type="scientific">Pichia membranifaciens NRRL Y-2026</name>
    <dbReference type="NCBI Taxonomy" id="763406"/>
    <lineage>
        <taxon>Eukaryota</taxon>
        <taxon>Fungi</taxon>
        <taxon>Dikarya</taxon>
        <taxon>Ascomycota</taxon>
        <taxon>Saccharomycotina</taxon>
        <taxon>Pichiomycetes</taxon>
        <taxon>Pichiales</taxon>
        <taxon>Pichiaceae</taxon>
        <taxon>Pichia</taxon>
    </lineage>
</organism>
<dbReference type="GO" id="GO:0032541">
    <property type="term" value="C:cortical endoplasmic reticulum"/>
    <property type="evidence" value="ECO:0007669"/>
    <property type="project" value="EnsemblFungi"/>
</dbReference>
<feature type="topological domain" description="Cytoplasmic" evidence="8">
    <location>
        <begin position="1"/>
        <end position="699"/>
    </location>
</feature>
<feature type="transmembrane region" description="Helical" evidence="10">
    <location>
        <begin position="698"/>
        <end position="716"/>
    </location>
</feature>
<evidence type="ECO:0000256" key="6">
    <source>
        <dbReference type="ARBA" id="ARBA00023134"/>
    </source>
</evidence>
<dbReference type="GO" id="GO:0005789">
    <property type="term" value="C:endoplasmic reticulum membrane"/>
    <property type="evidence" value="ECO:0007669"/>
    <property type="project" value="UniProtKB-SubCell"/>
</dbReference>
<sequence>MSSSGNHDTATVSVHLVDEEKRFAKGLDKYVEKCYVGDDHGEDDGLNYHIVSVFGSQSTGKSTLLNRLFGTQFDVMDEEKRQQTTKGIWFSHANYVASAAEEQEAGRRRNSNNIYVLDVEGVDGRERADDKDFERKSALFALATSEVLIVNIFEHQVGLYQGANMELLKTVMEVNLSLFHEQSEKCLLLFVIRDFTGLTPISNLGESLEADMKRIWVDLNKPDQCADSQLSDFFDLKFFAISHKHYQPDKFEYNIRQLGDDFTNDRLFSHNAYHKRIPIDAWALYSEKVWDQIENNKDLDLPTQQILVSKFKCNEILNSVYDDLFLQEYSAVQEPELDPAASCAQFKELRHKCLSRYDSQASRYKGAVYSDVRRDLKAKIDLKLKGFQSTILSNLSKSLISKLDTGFASLKKTNSKKSFNYSLAGEEEKGAEYGADTSVFVENYAVELEKLEKALQELSHTLRTKESHILIGKITKKFQTKFKDCIIEELSEPTPESWDHIFSKFNELMEKIFKPYRSGDSFDFKIGLSQDENSTVHMKVLRNIWNKFDSIVHDYINDDSASRILRNLFEDSFKFDSNGLPLIWKTFSQLDSQFNKSRDHALSLFPVLCTIKGPEGSTIQKPKFDIENEPNEGIDSDDAGGENSSDEDDSENFEKSDRNSRFLTLLTPKQQAKVKARFKKETDAIYLDAKRSMVANKTSIPTFMYVLLILLGWNEFMAVIRNPVLFILAIFVITGLYFAYNLQMLGPMLTVTNAMVQQSKAVIKEKLRDVLLDDNQKAPLPTELEKEEVHIEEVYELHDL</sequence>